<feature type="domain" description="EGF-like" evidence="9">
    <location>
        <begin position="777"/>
        <end position="815"/>
    </location>
</feature>
<dbReference type="InterPro" id="IPR008211">
    <property type="entry name" value="Laminin_N"/>
</dbReference>
<dbReference type="PANTHER" id="PTHR10574">
    <property type="entry name" value="NETRIN/LAMININ-RELATED"/>
    <property type="match status" value="1"/>
</dbReference>
<keyword evidence="6" id="KW-0245">EGF-like domain</keyword>
<name>A0ABM0GJA2_SACKO</name>
<dbReference type="SMART" id="SM00281">
    <property type="entry name" value="LamB"/>
    <property type="match status" value="1"/>
</dbReference>
<feature type="disulfide bond" evidence="7">
    <location>
        <begin position="942"/>
        <end position="954"/>
    </location>
</feature>
<evidence type="ECO:0000256" key="2">
    <source>
        <dbReference type="ARBA" id="ARBA00022737"/>
    </source>
</evidence>
<dbReference type="SUPFAM" id="SSF57196">
    <property type="entry name" value="EGF/Laminin"/>
    <property type="match status" value="9"/>
</dbReference>
<evidence type="ECO:0000256" key="6">
    <source>
        <dbReference type="PROSITE-ProRule" id="PRU00076"/>
    </source>
</evidence>
<feature type="coiled-coil region" evidence="8">
    <location>
        <begin position="1475"/>
        <end position="1569"/>
    </location>
</feature>
<feature type="disulfide bond" evidence="7">
    <location>
        <begin position="862"/>
        <end position="871"/>
    </location>
</feature>
<dbReference type="SUPFAM" id="SSF58104">
    <property type="entry name" value="Methyl-accepting chemotaxis protein (MCP) signaling domain"/>
    <property type="match status" value="1"/>
</dbReference>
<dbReference type="Pfam" id="PF24973">
    <property type="entry name" value="EGF_LMN_ATRN"/>
    <property type="match status" value="1"/>
</dbReference>
<feature type="coiled-coil region" evidence="8">
    <location>
        <begin position="1398"/>
        <end position="1446"/>
    </location>
</feature>
<feature type="domain" description="Laminin EGF-like" evidence="10">
    <location>
        <begin position="942"/>
        <end position="989"/>
    </location>
</feature>
<dbReference type="Proteomes" id="UP000694865">
    <property type="component" value="Unplaced"/>
</dbReference>
<sequence>MIAMGRLLKLSPFCPGTNYFLATLLLTVLTNHFSFAQQSRSACYDSQGRPQRCIAEFVNAAYEVKIESTNTCGYDRTLFCLQTGVTGATKSCDECVASDPNLRHPPRYMTDYNSDQNTTWWQSETMYENIQYPHSVNLTLPLGKSFEVTYVRLKFHTSRPESFAIYKKTVIDGEWIPWQYYSGSCQSVYNQENRGVIVVGDETKPICTDEFSDISPLTGGNVAFSTLEGRPSAYDFDNSLVLQEWVTATDILVTLNRLNTFGDEVFRDPNVLRSYYYAISDFAVGGRCKCNGHASECVRSTGDNGDFKVVCRCEHNTAGPDCNECLPFYNDVPWKVATATNAHECQACDCNGLSNRCYFNEDLFERTGHGGYCVECRLNTAGPNCERCRDDYYRTSPTDFCQPCHCNATGSVTTQCDETGRCICKPGVTGEKCVHCMPDFYDFSVTGCRPCACTIGGSLNNDPRCRPDTGICTCKVNVEGLNCDKCKPGYFNLREDNEFGCSACFCYGHASVCTSASGFTPNFLEYTFDSGAEGWTVEDSRGDDQALSWIDLTKSIRAQAPDLYPYYFIAPDEMLGNQRFSYGQELSFTFRVDNDDDEIHLYEDLIIQGAGYSVTLPLTAQGNPQPSTVIQEYKYRLHQDPSYGWRPTLSAFEMQRMLTELTAIKIRATYQDRGVGFLDNVKLATAGSSSGFDEVDWVELCQCPDGYVGQFCEDCAAGYRRENPNSGAFSRCIPCECNGHSSACDVLTGACLCEHNTQGDNCEQCKSGYYGNARQGTEDDCTKCPCPNNGECLQIPDGEVVCTNCDSGYTGTRCEMCADGYYGDPLGDFGSPQPCRECLCNGNIDSNAVANCDGLTGECLKCIYNTAGYYCQDCLPGYYGDAISEPKGQCKPCDCYLPGSRGAACHPVDGQCDCQPYVRGRNCSECRPGYWNIDSGTGCIECNCNYMGSLNGECEISTGNCICQPGVTGEKCDRCLPHYYGFSQDGCSACNCDPQGSLSLQCDDFGQCLCKDGVIGEKCDMCSENRYNLALGCIACPACYDLVQDKVDEHRKKLNELRDLIDNIGSNPEAINDEDFEKRLKEVNDTINQLLKEAKMAAGNDTTLLEHLDDIKDSIDGLQDQLQKIGSNVDMAQESTDSAKDDIGNAEDAIKRAQDTLAEAERYLNEKGQEALDKAADAAKDLGSQSEKMTKLAKKAKEAAEQQTEEAMEIDGTANEALDTSKEALKLAQDALDKQDDISDKIDMLKDKYDDIEALAQEAMAVAMEAQERANELLKEATTILADANSPLPTIDVGPLKGNASDIIRGANRIKAEADQLIADNRDLLKEVEMESQEAKDLLQDGLAAQQEADLLLARVDAAEAIAQAAINQGDKTVKEARDMLDTLRGFNDLVEESKGAAEDALDRIPEIERLIREANDTANEANDAIEGAEADAIQARDIANEAETTAVEASEGAGQVKEDAEETLDDATGLSDEAMQLMMDVDDTEQELDELDKQADNDAALAQEALMKANEARRNAQEASDTVQSALSDVNDLLNELAHLEPIDLERLNELEGQLADTNDTLQDADLDNKLEDLKAARDQQKQWIMDYEDALVDLRAAVQNIRDINDSLPDQCYREETLENPP</sequence>
<keyword evidence="3 6" id="KW-1015">Disulfide bond</keyword>
<feature type="domain" description="Laminin N-terminal" evidence="12">
    <location>
        <begin position="49"/>
        <end position="287"/>
    </location>
</feature>
<dbReference type="InterPro" id="IPR000742">
    <property type="entry name" value="EGF"/>
</dbReference>
<dbReference type="SMART" id="SM00181">
    <property type="entry name" value="EGF"/>
    <property type="match status" value="2"/>
</dbReference>
<keyword evidence="5 7" id="KW-0424">Laminin EGF-like domain</keyword>
<dbReference type="Pfam" id="PF00055">
    <property type="entry name" value="Laminin_N"/>
    <property type="match status" value="1"/>
</dbReference>
<feature type="disulfide bond" evidence="7">
    <location>
        <begin position="474"/>
        <end position="483"/>
    </location>
</feature>
<dbReference type="PANTHER" id="PTHR10574:SF435">
    <property type="entry name" value="LAMININ SUBUNIT GAMMA-1"/>
    <property type="match status" value="1"/>
</dbReference>
<feature type="disulfide bond" evidence="7">
    <location>
        <begin position="914"/>
        <end position="923"/>
    </location>
</feature>
<feature type="disulfide bond" evidence="7">
    <location>
        <begin position="313"/>
        <end position="322"/>
    </location>
</feature>
<feature type="disulfide bond" evidence="7">
    <location>
        <begin position="893"/>
        <end position="905"/>
    </location>
</feature>
<proteinExistence type="predicted"/>
<feature type="domain" description="Laminin EGF-like" evidence="10">
    <location>
        <begin position="893"/>
        <end position="941"/>
    </location>
</feature>
<evidence type="ECO:0000259" key="12">
    <source>
        <dbReference type="PROSITE" id="PS51117"/>
    </source>
</evidence>
<dbReference type="Pfam" id="PF00053">
    <property type="entry name" value="EGF_laminin"/>
    <property type="match status" value="10"/>
</dbReference>
<evidence type="ECO:0000259" key="11">
    <source>
        <dbReference type="PROSITE" id="PS51115"/>
    </source>
</evidence>
<evidence type="ECO:0000313" key="13">
    <source>
        <dbReference type="Proteomes" id="UP000694865"/>
    </source>
</evidence>
<dbReference type="InterPro" id="IPR050440">
    <property type="entry name" value="Laminin/Netrin_ECM"/>
</dbReference>
<feature type="coiled-coil region" evidence="8">
    <location>
        <begin position="1242"/>
        <end position="1276"/>
    </location>
</feature>
<evidence type="ECO:0000259" key="9">
    <source>
        <dbReference type="PROSITE" id="PS50026"/>
    </source>
</evidence>
<evidence type="ECO:0000256" key="4">
    <source>
        <dbReference type="ARBA" id="ARBA00023180"/>
    </source>
</evidence>
<evidence type="ECO:0000256" key="5">
    <source>
        <dbReference type="ARBA" id="ARBA00023292"/>
    </source>
</evidence>
<evidence type="ECO:0000256" key="3">
    <source>
        <dbReference type="ARBA" id="ARBA00023157"/>
    </source>
</evidence>
<feature type="disulfide bond" evidence="7">
    <location>
        <begin position="963"/>
        <end position="972"/>
    </location>
</feature>
<dbReference type="PROSITE" id="PS51117">
    <property type="entry name" value="LAMININ_NTER"/>
    <property type="match status" value="1"/>
</dbReference>
<feature type="disulfide bond" evidence="7">
    <location>
        <begin position="424"/>
        <end position="433"/>
    </location>
</feature>
<dbReference type="Pfam" id="PF00052">
    <property type="entry name" value="Laminin_B"/>
    <property type="match status" value="1"/>
</dbReference>
<dbReference type="SMART" id="SM00136">
    <property type="entry name" value="LamNT"/>
    <property type="match status" value="1"/>
</dbReference>
<dbReference type="SMART" id="SM00180">
    <property type="entry name" value="EGF_Lam"/>
    <property type="match status" value="10"/>
</dbReference>
<feature type="disulfide bond" evidence="7">
    <location>
        <begin position="944"/>
        <end position="961"/>
    </location>
</feature>
<feature type="disulfide bond" evidence="7">
    <location>
        <begin position="753"/>
        <end position="762"/>
    </location>
</feature>
<feature type="disulfide bond" evidence="7">
    <location>
        <begin position="404"/>
        <end position="416"/>
    </location>
</feature>
<evidence type="ECO:0000313" key="14">
    <source>
        <dbReference type="RefSeq" id="XP_002731086.2"/>
    </source>
</evidence>
<dbReference type="PRINTS" id="PR00011">
    <property type="entry name" value="EGFLAMININ"/>
</dbReference>
<dbReference type="InterPro" id="IPR000034">
    <property type="entry name" value="Laminin_IV"/>
</dbReference>
<keyword evidence="1" id="KW-0732">Signal</keyword>
<dbReference type="Gene3D" id="2.10.25.10">
    <property type="entry name" value="Laminin"/>
    <property type="match status" value="9"/>
</dbReference>
<keyword evidence="13" id="KW-1185">Reference proteome</keyword>
<dbReference type="Gene3D" id="2.60.120.260">
    <property type="entry name" value="Galactose-binding domain-like"/>
    <property type="match status" value="1"/>
</dbReference>
<dbReference type="RefSeq" id="XP_002731086.2">
    <property type="nucleotide sequence ID" value="XM_002731040.2"/>
</dbReference>
<evidence type="ECO:0000256" key="1">
    <source>
        <dbReference type="ARBA" id="ARBA00022729"/>
    </source>
</evidence>
<keyword evidence="2" id="KW-0677">Repeat</keyword>
<feature type="domain" description="Laminin IV type A" evidence="11">
    <location>
        <begin position="530"/>
        <end position="700"/>
    </location>
</feature>
<keyword evidence="4" id="KW-0325">Glycoprotein</keyword>
<dbReference type="InterPro" id="IPR002049">
    <property type="entry name" value="LE_dom"/>
</dbReference>
<keyword evidence="8" id="KW-0175">Coiled coil</keyword>
<dbReference type="InterPro" id="IPR056863">
    <property type="entry name" value="LMN_ATRN_NET-like_EGF"/>
</dbReference>
<organism evidence="13 14">
    <name type="scientific">Saccoglossus kowalevskii</name>
    <name type="common">Acorn worm</name>
    <dbReference type="NCBI Taxonomy" id="10224"/>
    <lineage>
        <taxon>Eukaryota</taxon>
        <taxon>Metazoa</taxon>
        <taxon>Hemichordata</taxon>
        <taxon>Enteropneusta</taxon>
        <taxon>Harrimaniidae</taxon>
        <taxon>Saccoglossus</taxon>
    </lineage>
</organism>
<feature type="domain" description="Laminin EGF-like" evidence="10">
    <location>
        <begin position="451"/>
        <end position="503"/>
    </location>
</feature>
<feature type="coiled-coil region" evidence="8">
    <location>
        <begin position="1307"/>
        <end position="1341"/>
    </location>
</feature>
<feature type="coiled-coil region" evidence="8">
    <location>
        <begin position="1040"/>
        <end position="1206"/>
    </location>
</feature>
<dbReference type="PROSITE" id="PS50026">
    <property type="entry name" value="EGF_3"/>
    <property type="match status" value="1"/>
</dbReference>
<feature type="domain" description="Laminin EGF-like" evidence="10">
    <location>
        <begin position="990"/>
        <end position="1035"/>
    </location>
</feature>
<dbReference type="PROSITE" id="PS50027">
    <property type="entry name" value="EGF_LAM_2"/>
    <property type="match status" value="8"/>
</dbReference>
<evidence type="ECO:0000256" key="8">
    <source>
        <dbReference type="SAM" id="Coils"/>
    </source>
</evidence>
<feature type="domain" description="Laminin EGF-like" evidence="10">
    <location>
        <begin position="288"/>
        <end position="347"/>
    </location>
</feature>
<dbReference type="PROSITE" id="PS01248">
    <property type="entry name" value="EGF_LAM_1"/>
    <property type="match status" value="3"/>
</dbReference>
<feature type="disulfide bond" evidence="7">
    <location>
        <begin position="895"/>
        <end position="912"/>
    </location>
</feature>
<reference evidence="14" key="1">
    <citation type="submission" date="2025-08" db="UniProtKB">
        <authorList>
            <consortium name="RefSeq"/>
        </authorList>
    </citation>
    <scope>IDENTIFICATION</scope>
    <source>
        <tissue evidence="14">Testes</tissue>
    </source>
</reference>
<feature type="domain" description="Laminin EGF-like" evidence="10">
    <location>
        <begin position="838"/>
        <end position="892"/>
    </location>
</feature>
<feature type="disulfide bond" evidence="7">
    <location>
        <begin position="1010"/>
        <end position="1019"/>
    </location>
</feature>
<dbReference type="PROSITE" id="PS51115">
    <property type="entry name" value="LAMININ_IVA"/>
    <property type="match status" value="1"/>
</dbReference>
<feature type="domain" description="Laminin EGF-like" evidence="10">
    <location>
        <begin position="404"/>
        <end position="450"/>
    </location>
</feature>
<protein>
    <submittedName>
        <fullName evidence="14">Laminin subunit gamma-1-like</fullName>
    </submittedName>
</protein>
<feature type="disulfide bond" evidence="6">
    <location>
        <begin position="805"/>
        <end position="814"/>
    </location>
</feature>
<feature type="disulfide bond" evidence="7">
    <location>
        <begin position="990"/>
        <end position="1002"/>
    </location>
</feature>
<feature type="domain" description="Laminin EGF-like" evidence="10">
    <location>
        <begin position="735"/>
        <end position="783"/>
    </location>
</feature>
<gene>
    <name evidence="14" type="primary">LOC100371702</name>
</gene>
<comment type="caution">
    <text evidence="6">Lacks conserved residue(s) required for the propagation of feature annotation.</text>
</comment>
<dbReference type="GeneID" id="100371702"/>
<accession>A0ABM0GJA2</accession>
<evidence type="ECO:0000259" key="10">
    <source>
        <dbReference type="PROSITE" id="PS50027"/>
    </source>
</evidence>
<evidence type="ECO:0000256" key="7">
    <source>
        <dbReference type="PROSITE-ProRule" id="PRU00460"/>
    </source>
</evidence>
<dbReference type="CDD" id="cd00055">
    <property type="entry name" value="EGF_Lam"/>
    <property type="match status" value="9"/>
</dbReference>